<dbReference type="AlphaFoldDB" id="A0A2S0UNK3"/>
<dbReference type="Proteomes" id="UP000244496">
    <property type="component" value="Chromosome"/>
</dbReference>
<keyword evidence="5" id="KW-1185">Reference proteome</keyword>
<protein>
    <submittedName>
        <fullName evidence="4">Aminopeptidase</fullName>
        <ecNumber evidence="4">3.4.11.19</ecNumber>
    </submittedName>
</protein>
<dbReference type="InterPro" id="IPR027279">
    <property type="entry name" value="D_amino_pept/lipop_sf"/>
</dbReference>
<dbReference type="Pfam" id="PF00144">
    <property type="entry name" value="Beta-lactamase"/>
    <property type="match status" value="1"/>
</dbReference>
<keyword evidence="1 4" id="KW-0031">Aminopeptidase</keyword>
<keyword evidence="4" id="KW-0378">Hydrolase</keyword>
<dbReference type="SUPFAM" id="SSF50886">
    <property type="entry name" value="D-aminopeptidase, middle and C-terminal domains"/>
    <property type="match status" value="1"/>
</dbReference>
<keyword evidence="1 4" id="KW-0645">Protease</keyword>
<dbReference type="Gene3D" id="2.40.128.50">
    <property type="match status" value="2"/>
</dbReference>
<dbReference type="PANTHER" id="PTHR46825">
    <property type="entry name" value="D-ALANYL-D-ALANINE-CARBOXYPEPTIDASE/ENDOPEPTIDASE AMPH"/>
    <property type="match status" value="1"/>
</dbReference>
<gene>
    <name evidence="4" type="ORF">HYN69_13465</name>
</gene>
<dbReference type="RefSeq" id="WP_108436188.1">
    <property type="nucleotide sequence ID" value="NZ_CP028918.1"/>
</dbReference>
<dbReference type="KEGG" id="geh:HYN69_13465"/>
<evidence type="ECO:0000256" key="1">
    <source>
        <dbReference type="ARBA" id="ARBA00022438"/>
    </source>
</evidence>
<dbReference type="InterPro" id="IPR012338">
    <property type="entry name" value="Beta-lactam/transpept-like"/>
</dbReference>
<dbReference type="SUPFAM" id="SSF56601">
    <property type="entry name" value="beta-lactamase/transpeptidase-like"/>
    <property type="match status" value="1"/>
</dbReference>
<evidence type="ECO:0000313" key="4">
    <source>
        <dbReference type="EMBL" id="AWB49371.1"/>
    </source>
</evidence>
<sequence length="517" mass="55294">MTDLDLAALTATLDSLPKRFPGPGGVAGVVRNGQTIAARAWGYTDLDAGTPMTAATRLPLCSITKQFTCQALLSLFPDPDRLNDRVARYLPAFTGLLPTIRQLAHNQSGLRDYWALTVLQGARAEQPFRREDALPLVARMKTGHFPPGTQYSYCNCNFRILSEIVEAETGEAMAALYDRLVFAPAAMKTATLTADTSRPADGVTGYEGTDATGHFPAENAIYWVGDAGISASLDDMLAYEAWIDTTRDDPDSLYNRATRRPRFADGAPASYGFGLAHRSIAGRAFTGHGGALRGFRAHRITCRDERLSVVVLFNHEASAQAAADALAEAALGHRTPAPAPVTTAMDGQYLCPQGLRATLVAGRTTASLAYATAPDTLRATGDALASPTVTVTRQGDALTMQRTADNLTTPLAPLPILDRADPAPLTGRWHAPELDATLEIMARDGAAYARFTGMLGTGRIERMAPAGPDVWTIATRRAMDAPAPGDWTLILARDARGTPTHLTLGCWLARGIVYSRA</sequence>
<proteinExistence type="predicted"/>
<dbReference type="Pfam" id="PF07930">
    <property type="entry name" value="DAP_B"/>
    <property type="match status" value="1"/>
</dbReference>
<name>A0A2S0UNK3_9RHOB</name>
<dbReference type="GO" id="GO:0004177">
    <property type="term" value="F:aminopeptidase activity"/>
    <property type="evidence" value="ECO:0007669"/>
    <property type="project" value="UniProtKB-KW"/>
</dbReference>
<evidence type="ECO:0000313" key="5">
    <source>
        <dbReference type="Proteomes" id="UP000244496"/>
    </source>
</evidence>
<organism evidence="4 5">
    <name type="scientific">Paragemmobacter aquarius</name>
    <dbReference type="NCBI Taxonomy" id="2169400"/>
    <lineage>
        <taxon>Bacteria</taxon>
        <taxon>Pseudomonadati</taxon>
        <taxon>Pseudomonadota</taxon>
        <taxon>Alphaproteobacteria</taxon>
        <taxon>Rhodobacterales</taxon>
        <taxon>Paracoccaceae</taxon>
        <taxon>Paragemmobacter</taxon>
    </lineage>
</organism>
<dbReference type="EC" id="3.4.11.19" evidence="4"/>
<reference evidence="4 5" key="1">
    <citation type="submission" date="2018-04" db="EMBL/GenBank/DDBJ databases">
        <title>Genome sequencing of Gemmobacter.</title>
        <authorList>
            <person name="Yi H."/>
            <person name="Baek M.-G."/>
        </authorList>
    </citation>
    <scope>NUCLEOTIDE SEQUENCE [LARGE SCALE GENOMIC DNA]</scope>
    <source>
        <strain evidence="4 5">HYN0069</strain>
    </source>
</reference>
<dbReference type="PANTHER" id="PTHR46825:SF9">
    <property type="entry name" value="BETA-LACTAMASE-RELATED DOMAIN-CONTAINING PROTEIN"/>
    <property type="match status" value="1"/>
</dbReference>
<dbReference type="InterPro" id="IPR001466">
    <property type="entry name" value="Beta-lactam-related"/>
</dbReference>
<dbReference type="InterPro" id="IPR012856">
    <property type="entry name" value="DAP_B_dom"/>
</dbReference>
<dbReference type="NCBIfam" id="NF009622">
    <property type="entry name" value="PRK13128.1"/>
    <property type="match status" value="1"/>
</dbReference>
<feature type="domain" description="D-aminopeptidase" evidence="3">
    <location>
        <begin position="344"/>
        <end position="514"/>
    </location>
</feature>
<dbReference type="EMBL" id="CP028918">
    <property type="protein sequence ID" value="AWB49371.1"/>
    <property type="molecule type" value="Genomic_DNA"/>
</dbReference>
<accession>A0A2S0UNK3</accession>
<evidence type="ECO:0000259" key="2">
    <source>
        <dbReference type="Pfam" id="PF00144"/>
    </source>
</evidence>
<evidence type="ECO:0000259" key="3">
    <source>
        <dbReference type="Pfam" id="PF07930"/>
    </source>
</evidence>
<dbReference type="OrthoDB" id="7791015at2"/>
<feature type="domain" description="Beta-lactamase-related" evidence="2">
    <location>
        <begin position="20"/>
        <end position="329"/>
    </location>
</feature>
<dbReference type="InterPro" id="IPR050491">
    <property type="entry name" value="AmpC-like"/>
</dbReference>
<dbReference type="Gene3D" id="3.40.710.10">
    <property type="entry name" value="DD-peptidase/beta-lactamase superfamily"/>
    <property type="match status" value="1"/>
</dbReference>